<keyword evidence="1" id="KW-0812">Transmembrane</keyword>
<feature type="transmembrane region" description="Helical" evidence="1">
    <location>
        <begin position="67"/>
        <end position="87"/>
    </location>
</feature>
<feature type="transmembrane region" description="Helical" evidence="1">
    <location>
        <begin position="7"/>
        <end position="28"/>
    </location>
</feature>
<accession>D3Q3G1</accession>
<organism evidence="2 3">
    <name type="scientific">Stackebrandtia nassauensis (strain DSM 44728 / CIP 108903 / NRRL B-16338 / NBRC 102104 / LLR-40K-21)</name>
    <dbReference type="NCBI Taxonomy" id="446470"/>
    <lineage>
        <taxon>Bacteria</taxon>
        <taxon>Bacillati</taxon>
        <taxon>Actinomycetota</taxon>
        <taxon>Actinomycetes</taxon>
        <taxon>Glycomycetales</taxon>
        <taxon>Glycomycetaceae</taxon>
        <taxon>Stackebrandtia</taxon>
    </lineage>
</organism>
<dbReference type="OrthoDB" id="4337111at2"/>
<gene>
    <name evidence="2" type="ordered locus">Snas_2315</name>
</gene>
<dbReference type="Proteomes" id="UP000000844">
    <property type="component" value="Chromosome"/>
</dbReference>
<keyword evidence="1" id="KW-1133">Transmembrane helix</keyword>
<dbReference type="STRING" id="446470.Snas_2315"/>
<dbReference type="Pfam" id="PF10823">
    <property type="entry name" value="DUF2568"/>
    <property type="match status" value="1"/>
</dbReference>
<dbReference type="eggNOG" id="ENOG50338IC">
    <property type="taxonomic scope" value="Bacteria"/>
</dbReference>
<keyword evidence="1" id="KW-0472">Membrane</keyword>
<sequence length="112" mass="11899">MRALENANSLLMFLLELGVLAAVGYWGLTLATSLWLRILVAVGGIAVFVTVWALFGAAADATYPAEGIWRAALEIGWFGGGATALALAGRTTLAVIFAVLFIINAALRLYWK</sequence>
<keyword evidence="3" id="KW-1185">Reference proteome</keyword>
<feature type="transmembrane region" description="Helical" evidence="1">
    <location>
        <begin position="34"/>
        <end position="55"/>
    </location>
</feature>
<protein>
    <recommendedName>
        <fullName evidence="4">DUF2568 domain-containing protein</fullName>
    </recommendedName>
</protein>
<reference evidence="2 3" key="1">
    <citation type="journal article" date="2009" name="Stand. Genomic Sci.">
        <title>Complete genome sequence of Stackebrandtia nassauensis type strain (LLR-40K-21).</title>
        <authorList>
            <person name="Munk C."/>
            <person name="Lapidus A."/>
            <person name="Copeland A."/>
            <person name="Jando M."/>
            <person name="Mayilraj S."/>
            <person name="Glavina Del Rio T."/>
            <person name="Nolan M."/>
            <person name="Chen F."/>
            <person name="Lucas S."/>
            <person name="Tice H."/>
            <person name="Cheng J.F."/>
            <person name="Han C."/>
            <person name="Detter J.C."/>
            <person name="Bruce D."/>
            <person name="Goodwin L."/>
            <person name="Chain P."/>
            <person name="Pitluck S."/>
            <person name="Goker M."/>
            <person name="Ovchinikova G."/>
            <person name="Pati A."/>
            <person name="Ivanova N."/>
            <person name="Mavromatis K."/>
            <person name="Chen A."/>
            <person name="Palaniappan K."/>
            <person name="Land M."/>
            <person name="Hauser L."/>
            <person name="Chang Y.J."/>
            <person name="Jeffries C.D."/>
            <person name="Bristow J."/>
            <person name="Eisen J.A."/>
            <person name="Markowitz V."/>
            <person name="Hugenholtz P."/>
            <person name="Kyrpides N.C."/>
            <person name="Klenk H.P."/>
        </authorList>
    </citation>
    <scope>NUCLEOTIDE SEQUENCE [LARGE SCALE GENOMIC DNA]</scope>
    <source>
        <strain evidence="3">DSM 44728 / CIP 108903 / NRRL B-16338 / NBRC 102104 / LLR-40K-21</strain>
    </source>
</reference>
<name>D3Q3G1_STANL</name>
<proteinExistence type="predicted"/>
<dbReference type="AlphaFoldDB" id="D3Q3G1"/>
<dbReference type="InterPro" id="IPR021214">
    <property type="entry name" value="DUF2568"/>
</dbReference>
<dbReference type="HOGENOM" id="CLU_149376_1_0_11"/>
<evidence type="ECO:0008006" key="4">
    <source>
        <dbReference type="Google" id="ProtNLM"/>
    </source>
</evidence>
<evidence type="ECO:0000313" key="3">
    <source>
        <dbReference type="Proteomes" id="UP000000844"/>
    </source>
</evidence>
<dbReference type="RefSeq" id="WP_013017573.1">
    <property type="nucleotide sequence ID" value="NC_013947.1"/>
</dbReference>
<evidence type="ECO:0000256" key="1">
    <source>
        <dbReference type="SAM" id="Phobius"/>
    </source>
</evidence>
<dbReference type="EMBL" id="CP001778">
    <property type="protein sequence ID" value="ADD42002.1"/>
    <property type="molecule type" value="Genomic_DNA"/>
</dbReference>
<dbReference type="KEGG" id="sna:Snas_2315"/>
<feature type="transmembrane region" description="Helical" evidence="1">
    <location>
        <begin position="93"/>
        <end position="111"/>
    </location>
</feature>
<evidence type="ECO:0000313" key="2">
    <source>
        <dbReference type="EMBL" id="ADD42002.1"/>
    </source>
</evidence>